<evidence type="ECO:0000313" key="3">
    <source>
        <dbReference type="Proteomes" id="UP000315842"/>
    </source>
</evidence>
<proteinExistence type="predicted"/>
<keyword evidence="1" id="KW-0862">Zinc</keyword>
<dbReference type="SUPFAM" id="SSF102588">
    <property type="entry name" value="LmbE-like"/>
    <property type="match status" value="1"/>
</dbReference>
<gene>
    <name evidence="2" type="primary">mshB</name>
    <name evidence="2" type="ORF">CUD01_03280</name>
</gene>
<dbReference type="InterPro" id="IPR024078">
    <property type="entry name" value="LmbE-like_dom_sf"/>
</dbReference>
<dbReference type="GO" id="GO:0016137">
    <property type="term" value="P:glycoside metabolic process"/>
    <property type="evidence" value="ECO:0007669"/>
    <property type="project" value="UniProtKB-ARBA"/>
</dbReference>
<dbReference type="AlphaFoldDB" id="A0A4Y3K929"/>
<organism evidence="2 3">
    <name type="scientific">Cellulomonas uda</name>
    <dbReference type="NCBI Taxonomy" id="1714"/>
    <lineage>
        <taxon>Bacteria</taxon>
        <taxon>Bacillati</taxon>
        <taxon>Actinomycetota</taxon>
        <taxon>Actinomycetes</taxon>
        <taxon>Micrococcales</taxon>
        <taxon>Cellulomonadaceae</taxon>
        <taxon>Cellulomonas</taxon>
    </lineage>
</organism>
<dbReference type="GO" id="GO:0016811">
    <property type="term" value="F:hydrolase activity, acting on carbon-nitrogen (but not peptide) bonds, in linear amides"/>
    <property type="evidence" value="ECO:0007669"/>
    <property type="project" value="TreeGrafter"/>
</dbReference>
<reference evidence="2 3" key="1">
    <citation type="submission" date="2019-06" db="EMBL/GenBank/DDBJ databases">
        <title>Whole genome shotgun sequence of Cellulomonas uda NBRC 3747.</title>
        <authorList>
            <person name="Hosoyama A."/>
            <person name="Uohara A."/>
            <person name="Ohji S."/>
            <person name="Ichikawa N."/>
        </authorList>
    </citation>
    <scope>NUCLEOTIDE SEQUENCE [LARGE SCALE GENOMIC DNA]</scope>
    <source>
        <strain evidence="2 3">NBRC 3747</strain>
    </source>
</reference>
<keyword evidence="3" id="KW-1185">Reference proteome</keyword>
<comment type="caution">
    <text evidence="2">The sequence shown here is derived from an EMBL/GenBank/DDBJ whole genome shotgun (WGS) entry which is preliminary data.</text>
</comment>
<accession>A0A4Y3K929</accession>
<dbReference type="InterPro" id="IPR003737">
    <property type="entry name" value="GlcNAc_PI_deacetylase-related"/>
</dbReference>
<dbReference type="Gene3D" id="3.40.50.10320">
    <property type="entry name" value="LmbE-like"/>
    <property type="match status" value="1"/>
</dbReference>
<sequence length="309" mass="31666">MPGPGRPGGLLAVHAHPDDETLATGALLATWAAAGLPVTLVTCTRGERGEVIGDALAHLEGDGPALAAHRETELAGALAALGVADHVFLDALTGARYEDSGMAWADEGRRAVAAPEAVAAGTALAAQPLDDLAAPLATLVADRAPAVVVTYEPGGGYGHPDHVRAHDVTSRALELAARAGHRVPVVLWAAQGRRRARAARAALRRLVGPGDALTPPADDDVFASVVVDDERVAVEVDTRPVRDTVLDALRAHATQVQHVAAVDDEPALVGRYGLSLGLAEPVLPVEQYRLAPGSSPGGLAWPAGVRPVA</sequence>
<dbReference type="Pfam" id="PF02585">
    <property type="entry name" value="PIG-L"/>
    <property type="match status" value="1"/>
</dbReference>
<protein>
    <submittedName>
        <fullName evidence="2">1D-myo-inositol 2-acetamido-2-deoxy-alpha-D-glucopyranoside deacetylase</fullName>
    </submittedName>
</protein>
<dbReference type="EMBL" id="BJLP01000003">
    <property type="protein sequence ID" value="GEA79884.1"/>
    <property type="molecule type" value="Genomic_DNA"/>
</dbReference>
<evidence type="ECO:0000256" key="1">
    <source>
        <dbReference type="ARBA" id="ARBA00022833"/>
    </source>
</evidence>
<dbReference type="PANTHER" id="PTHR12993">
    <property type="entry name" value="N-ACETYLGLUCOSAMINYL-PHOSPHATIDYLINOSITOL DE-N-ACETYLASE-RELATED"/>
    <property type="match status" value="1"/>
</dbReference>
<name>A0A4Y3K929_CELUD</name>
<dbReference type="RefSeq" id="WP_141318156.1">
    <property type="nucleotide sequence ID" value="NZ_BJLP01000003.1"/>
</dbReference>
<evidence type="ECO:0000313" key="2">
    <source>
        <dbReference type="EMBL" id="GEA79884.1"/>
    </source>
</evidence>
<dbReference type="Proteomes" id="UP000315842">
    <property type="component" value="Unassembled WGS sequence"/>
</dbReference>
<dbReference type="PANTHER" id="PTHR12993:SF26">
    <property type="entry name" value="1D-MYO-INOSITOL 2-ACETAMIDO-2-DEOXY-ALPHA-D-GLUCOPYRANOSIDE DEACETYLASE"/>
    <property type="match status" value="1"/>
</dbReference>